<evidence type="ECO:0000313" key="3">
    <source>
        <dbReference type="Proteomes" id="UP001501578"/>
    </source>
</evidence>
<dbReference type="RefSeq" id="WP_343949197.1">
    <property type="nucleotide sequence ID" value="NZ_BAAAHQ010000007.1"/>
</dbReference>
<gene>
    <name evidence="2" type="ORF">GCM10009560_17370</name>
</gene>
<evidence type="ECO:0000313" key="2">
    <source>
        <dbReference type="EMBL" id="GAA0919667.1"/>
    </source>
</evidence>
<keyword evidence="1" id="KW-0812">Transmembrane</keyword>
<keyword evidence="1" id="KW-1133">Transmembrane helix</keyword>
<proteinExistence type="predicted"/>
<dbReference type="EMBL" id="BAAAHQ010000007">
    <property type="protein sequence ID" value="GAA0919667.1"/>
    <property type="molecule type" value="Genomic_DNA"/>
</dbReference>
<protein>
    <submittedName>
        <fullName evidence="2">Uncharacterized protein</fullName>
    </submittedName>
</protein>
<feature type="transmembrane region" description="Helical" evidence="1">
    <location>
        <begin position="38"/>
        <end position="57"/>
    </location>
</feature>
<feature type="transmembrane region" description="Helical" evidence="1">
    <location>
        <begin position="110"/>
        <end position="128"/>
    </location>
</feature>
<dbReference type="Proteomes" id="UP001501578">
    <property type="component" value="Unassembled WGS sequence"/>
</dbReference>
<evidence type="ECO:0000256" key="1">
    <source>
        <dbReference type="SAM" id="Phobius"/>
    </source>
</evidence>
<keyword evidence="3" id="KW-1185">Reference proteome</keyword>
<name>A0ABN1NZG5_9ACTN</name>
<reference evidence="2 3" key="1">
    <citation type="journal article" date="2019" name="Int. J. Syst. Evol. Microbiol.">
        <title>The Global Catalogue of Microorganisms (GCM) 10K type strain sequencing project: providing services to taxonomists for standard genome sequencing and annotation.</title>
        <authorList>
            <consortium name="The Broad Institute Genomics Platform"/>
            <consortium name="The Broad Institute Genome Sequencing Center for Infectious Disease"/>
            <person name="Wu L."/>
            <person name="Ma J."/>
        </authorList>
    </citation>
    <scope>NUCLEOTIDE SEQUENCE [LARGE SCALE GENOMIC DNA]</scope>
    <source>
        <strain evidence="2 3">JCM 11136</strain>
    </source>
</reference>
<organism evidence="2 3">
    <name type="scientific">Nonomuraea longicatena</name>
    <dbReference type="NCBI Taxonomy" id="83682"/>
    <lineage>
        <taxon>Bacteria</taxon>
        <taxon>Bacillati</taxon>
        <taxon>Actinomycetota</taxon>
        <taxon>Actinomycetes</taxon>
        <taxon>Streptosporangiales</taxon>
        <taxon>Streptosporangiaceae</taxon>
        <taxon>Nonomuraea</taxon>
    </lineage>
</organism>
<sequence length="130" mass="13804">MSLRSAAVGRPAALVVGGLLLVAAAVVGGRLPSFAPLTYVVVASVGVLTVGAAFRPPPSRTAAREAVRPLWWVWAVPVAVFTVWELWALAARSPGLPTFSDLMDPVLVDPVWRGLVWAGWLLAGWGLVRR</sequence>
<feature type="transmembrane region" description="Helical" evidence="1">
    <location>
        <begin position="69"/>
        <end position="90"/>
    </location>
</feature>
<keyword evidence="1" id="KW-0472">Membrane</keyword>
<comment type="caution">
    <text evidence="2">The sequence shown here is derived from an EMBL/GenBank/DDBJ whole genome shotgun (WGS) entry which is preliminary data.</text>
</comment>
<accession>A0ABN1NZG5</accession>